<keyword evidence="4" id="KW-1185">Reference proteome</keyword>
<dbReference type="PANTHER" id="PTHR19848">
    <property type="entry name" value="WD40 REPEAT PROTEIN"/>
    <property type="match status" value="1"/>
</dbReference>
<dbReference type="RefSeq" id="WP_131574212.1">
    <property type="nucleotide sequence ID" value="NZ_CBCSAJ010000021.1"/>
</dbReference>
<name>A0ABW4DX22_9RHOB</name>
<gene>
    <name evidence="3" type="ORF">ACFQ5P_06160</name>
</gene>
<dbReference type="InterPro" id="IPR015943">
    <property type="entry name" value="WD40/YVTN_repeat-like_dom_sf"/>
</dbReference>
<evidence type="ECO:0000313" key="4">
    <source>
        <dbReference type="Proteomes" id="UP001597302"/>
    </source>
</evidence>
<keyword evidence="1" id="KW-0853">WD repeat</keyword>
<dbReference type="Gene3D" id="2.130.10.10">
    <property type="entry name" value="YVTN repeat-like/Quinoprotein amine dehydrogenase"/>
    <property type="match status" value="2"/>
</dbReference>
<dbReference type="InterPro" id="IPR001680">
    <property type="entry name" value="WD40_rpt"/>
</dbReference>
<dbReference type="Proteomes" id="UP001597302">
    <property type="component" value="Unassembled WGS sequence"/>
</dbReference>
<evidence type="ECO:0000256" key="2">
    <source>
        <dbReference type="ARBA" id="ARBA00022737"/>
    </source>
</evidence>
<reference evidence="4" key="1">
    <citation type="journal article" date="2019" name="Int. J. Syst. Evol. Microbiol.">
        <title>The Global Catalogue of Microorganisms (GCM) 10K type strain sequencing project: providing services to taxonomists for standard genome sequencing and annotation.</title>
        <authorList>
            <consortium name="The Broad Institute Genomics Platform"/>
            <consortium name="The Broad Institute Genome Sequencing Center for Infectious Disease"/>
            <person name="Wu L."/>
            <person name="Ma J."/>
        </authorList>
    </citation>
    <scope>NUCLEOTIDE SEQUENCE [LARGE SCALE GENOMIC DNA]</scope>
    <source>
        <strain evidence="4">CCM 8875</strain>
    </source>
</reference>
<proteinExistence type="predicted"/>
<dbReference type="EMBL" id="JBHTOQ010000012">
    <property type="protein sequence ID" value="MFD1480870.1"/>
    <property type="molecule type" value="Genomic_DNA"/>
</dbReference>
<keyword evidence="2" id="KW-0677">Repeat</keyword>
<dbReference type="SUPFAM" id="SSF75011">
    <property type="entry name" value="3-carboxy-cis,cis-mucoante lactonizing enzyme"/>
    <property type="match status" value="1"/>
</dbReference>
<evidence type="ECO:0000313" key="3">
    <source>
        <dbReference type="EMBL" id="MFD1480870.1"/>
    </source>
</evidence>
<dbReference type="PANTHER" id="PTHR19848:SF8">
    <property type="entry name" value="F-BOX AND WD REPEAT DOMAIN CONTAINING 7"/>
    <property type="match status" value="1"/>
</dbReference>
<dbReference type="SMART" id="SM00320">
    <property type="entry name" value="WD40"/>
    <property type="match status" value="4"/>
</dbReference>
<organism evidence="3 4">
    <name type="scientific">Paracoccus nototheniae</name>
    <dbReference type="NCBI Taxonomy" id="2489002"/>
    <lineage>
        <taxon>Bacteria</taxon>
        <taxon>Pseudomonadati</taxon>
        <taxon>Pseudomonadota</taxon>
        <taxon>Alphaproteobacteria</taxon>
        <taxon>Rhodobacterales</taxon>
        <taxon>Paracoccaceae</taxon>
        <taxon>Paracoccus</taxon>
    </lineage>
</organism>
<accession>A0ABW4DX22</accession>
<protein>
    <submittedName>
        <fullName evidence="3">WD40 repeat domain-containing protein</fullName>
    </submittedName>
</protein>
<comment type="caution">
    <text evidence="3">The sequence shown here is derived from an EMBL/GenBank/DDBJ whole genome shotgun (WGS) entry which is preliminary data.</text>
</comment>
<sequence>MTTGLIEATSIEARAQIVETGQVIVAAFSGAHAVHSLWGDGQMRVFHPDKPVETQLLHKGSILCAARVGASLLTGGDDGSVVLTTEDGFRQLTQFPRKWVDSIAGSENGLWACSVGKQVHLHEPDGRQDVLEHPSTVGGLAFDRKGRRLAVAHYGGVTIWTHEKRRWKASSLKWAGSHVAVTWSPDDRFVVTAMQENALHGWRIRDKAELRMTGYPAKVKGWSWTGARPWLATTGADSAILWAFDGANGPMNRAPLQICDHEKTLVTAILGLPGQDMAIAGFADGRIMVSDANEDAIAKFIKQLPGPAIEGLAVATDQGWLFAADANGRVHWMKLG</sequence>
<evidence type="ECO:0000256" key="1">
    <source>
        <dbReference type="ARBA" id="ARBA00022574"/>
    </source>
</evidence>